<evidence type="ECO:0000313" key="3">
    <source>
        <dbReference type="Proteomes" id="UP000623467"/>
    </source>
</evidence>
<proteinExistence type="predicted"/>
<dbReference type="EMBL" id="JACAZH010000071">
    <property type="protein sequence ID" value="KAF7328687.1"/>
    <property type="molecule type" value="Genomic_DNA"/>
</dbReference>
<protein>
    <submittedName>
        <fullName evidence="2">Zn(2)-C6 fungal-type domain-containing protein</fullName>
    </submittedName>
</protein>
<dbReference type="Proteomes" id="UP000623467">
    <property type="component" value="Unassembled WGS sequence"/>
</dbReference>
<feature type="region of interest" description="Disordered" evidence="1">
    <location>
        <begin position="29"/>
        <end position="65"/>
    </location>
</feature>
<name>A0A8H6U4D9_9AGAR</name>
<evidence type="ECO:0000313" key="2">
    <source>
        <dbReference type="EMBL" id="KAF7328687.1"/>
    </source>
</evidence>
<reference evidence="2" key="1">
    <citation type="submission" date="2020-05" db="EMBL/GenBank/DDBJ databases">
        <title>Mycena genomes resolve the evolution of fungal bioluminescence.</title>
        <authorList>
            <person name="Tsai I.J."/>
        </authorList>
    </citation>
    <scope>NUCLEOTIDE SEQUENCE</scope>
    <source>
        <strain evidence="2">160909Yilan</strain>
    </source>
</reference>
<dbReference type="OrthoDB" id="424974at2759"/>
<comment type="caution">
    <text evidence="2">The sequence shown here is derived from an EMBL/GenBank/DDBJ whole genome shotgun (WGS) entry which is preliminary data.</text>
</comment>
<keyword evidence="3" id="KW-1185">Reference proteome</keyword>
<sequence length="126" mass="13218">MLEDALTTLHASKGGADGAVHPLLVDGEDFTAGVDDPQPPNSTRRMGEPWEVLDGPSDGKTPGANPDVIDAFGTLSISDHGISRFFGPTGGSEVRPFFIACRCLFGFLVLVATSKSPGSLMLPFRS</sequence>
<evidence type="ECO:0000256" key="1">
    <source>
        <dbReference type="SAM" id="MobiDB-lite"/>
    </source>
</evidence>
<dbReference type="AlphaFoldDB" id="A0A8H6U4D9"/>
<organism evidence="2 3">
    <name type="scientific">Mycena sanguinolenta</name>
    <dbReference type="NCBI Taxonomy" id="230812"/>
    <lineage>
        <taxon>Eukaryota</taxon>
        <taxon>Fungi</taxon>
        <taxon>Dikarya</taxon>
        <taxon>Basidiomycota</taxon>
        <taxon>Agaricomycotina</taxon>
        <taxon>Agaricomycetes</taxon>
        <taxon>Agaricomycetidae</taxon>
        <taxon>Agaricales</taxon>
        <taxon>Marasmiineae</taxon>
        <taxon>Mycenaceae</taxon>
        <taxon>Mycena</taxon>
    </lineage>
</organism>
<gene>
    <name evidence="2" type="ORF">MSAN_02470500</name>
</gene>
<accession>A0A8H6U4D9</accession>